<dbReference type="Proteomes" id="UP001325680">
    <property type="component" value="Chromosome"/>
</dbReference>
<dbReference type="EMBL" id="CP139960">
    <property type="protein sequence ID" value="WQD40333.1"/>
    <property type="molecule type" value="Genomic_DNA"/>
</dbReference>
<name>A0ABZ0WC76_9BACT</name>
<evidence type="ECO:0000313" key="1">
    <source>
        <dbReference type="EMBL" id="WQD40333.1"/>
    </source>
</evidence>
<keyword evidence="2" id="KW-1185">Reference proteome</keyword>
<reference evidence="1 2" key="1">
    <citation type="submission" date="2023-12" db="EMBL/GenBank/DDBJ databases">
        <title>Genome sequencing and assembly of bacterial species from a model synthetic community.</title>
        <authorList>
            <person name="Hogle S.L."/>
        </authorList>
    </citation>
    <scope>NUCLEOTIDE SEQUENCE [LARGE SCALE GENOMIC DNA]</scope>
    <source>
        <strain evidence="1 2">HAMBI_3031</strain>
    </source>
</reference>
<dbReference type="PANTHER" id="PTHR41913:SF1">
    <property type="entry name" value="DUF1684 DOMAIN-CONTAINING PROTEIN"/>
    <property type="match status" value="1"/>
</dbReference>
<dbReference type="PANTHER" id="PTHR41913">
    <property type="entry name" value="DUF1684 DOMAIN-CONTAINING PROTEIN"/>
    <property type="match status" value="1"/>
</dbReference>
<sequence length="194" mass="22781">MRFLFIFLLINFNVKAQQSYKDSIQAFVDDYKSNHGVVKNRDRQYLQFFPIDEKARIKAHFEPVKNAEWFNLPTSSGRTKMYRQYGKLSFLYEGSMQVLYVYQSQSLLQDPKHMNDLFLPFTDLTTGKESYETGRYIDLTVSDIKGSQITVDFNKSYNPYCAYVSGIYSCPIPPKENRLRVAIRAGEKKYLKEH</sequence>
<dbReference type="RefSeq" id="WP_114792242.1">
    <property type="nucleotide sequence ID" value="NZ_CP139960.1"/>
</dbReference>
<gene>
    <name evidence="1" type="ORF">U0035_09270</name>
</gene>
<dbReference type="InterPro" id="IPR012467">
    <property type="entry name" value="DUF1684"/>
</dbReference>
<dbReference type="Pfam" id="PF07920">
    <property type="entry name" value="DUF1684"/>
    <property type="match status" value="1"/>
</dbReference>
<accession>A0ABZ0WC76</accession>
<organism evidence="1 2">
    <name type="scientific">Niabella yanshanensis</name>
    <dbReference type="NCBI Taxonomy" id="577386"/>
    <lineage>
        <taxon>Bacteria</taxon>
        <taxon>Pseudomonadati</taxon>
        <taxon>Bacteroidota</taxon>
        <taxon>Chitinophagia</taxon>
        <taxon>Chitinophagales</taxon>
        <taxon>Chitinophagaceae</taxon>
        <taxon>Niabella</taxon>
    </lineage>
</organism>
<protein>
    <submittedName>
        <fullName evidence="1">DUF1684 domain-containing protein</fullName>
    </submittedName>
</protein>
<evidence type="ECO:0000313" key="2">
    <source>
        <dbReference type="Proteomes" id="UP001325680"/>
    </source>
</evidence>
<proteinExistence type="predicted"/>